<sequence>METWIAVTLAAALFQTLRFALQKRLKQAGLSAAGATWARFLWSAPAIASAVVGWILAGGAEMPPLTGRFWAFALAGGVAQILATICVVMLFSFRNFAVGITLKKSEVLQTVLVGWLLLGETVSPAGFGALVLGLVALLVLAEPPGPRGAGRAVKRLISPSVLLGLTSGAFFALAGVAYRGATLSLGDGPVAFRAALALALVTATQSLLMLLWFLWKDRAQIRLVLQAWRPGLAVGAASLAGSYCWFTAFALQNAAYVYALGQVELLFSVAGGALFFGERLSRREVFGIGLLALSLVVLVLVT</sequence>
<proteinExistence type="predicted"/>
<dbReference type="InterPro" id="IPR000620">
    <property type="entry name" value="EamA_dom"/>
</dbReference>
<dbReference type="Proteomes" id="UP000198426">
    <property type="component" value="Unassembled WGS sequence"/>
</dbReference>
<keyword evidence="4" id="KW-1185">Reference proteome</keyword>
<feature type="domain" description="EamA" evidence="2">
    <location>
        <begin position="161"/>
        <end position="299"/>
    </location>
</feature>
<dbReference type="RefSeq" id="WP_089232102.1">
    <property type="nucleotide sequence ID" value="NZ_FZOY01000002.1"/>
</dbReference>
<name>A0A239EVV6_9RHOB</name>
<keyword evidence="1" id="KW-1133">Transmembrane helix</keyword>
<dbReference type="SUPFAM" id="SSF103481">
    <property type="entry name" value="Multidrug resistance efflux transporter EmrE"/>
    <property type="match status" value="1"/>
</dbReference>
<keyword evidence="1" id="KW-0472">Membrane</keyword>
<feature type="transmembrane region" description="Helical" evidence="1">
    <location>
        <begin position="284"/>
        <end position="301"/>
    </location>
</feature>
<dbReference type="Pfam" id="PF00892">
    <property type="entry name" value="EamA"/>
    <property type="match status" value="1"/>
</dbReference>
<dbReference type="OrthoDB" id="5243804at2"/>
<organism evidence="3 4">
    <name type="scientific">Tropicimonas sediminicola</name>
    <dbReference type="NCBI Taxonomy" id="1031541"/>
    <lineage>
        <taxon>Bacteria</taxon>
        <taxon>Pseudomonadati</taxon>
        <taxon>Pseudomonadota</taxon>
        <taxon>Alphaproteobacteria</taxon>
        <taxon>Rhodobacterales</taxon>
        <taxon>Roseobacteraceae</taxon>
        <taxon>Tropicimonas</taxon>
    </lineage>
</organism>
<accession>A0A239EVV6</accession>
<feature type="transmembrane region" description="Helical" evidence="1">
    <location>
        <begin position="227"/>
        <end position="249"/>
    </location>
</feature>
<feature type="transmembrane region" description="Helical" evidence="1">
    <location>
        <begin position="69"/>
        <end position="93"/>
    </location>
</feature>
<feature type="transmembrane region" description="Helical" evidence="1">
    <location>
        <begin position="36"/>
        <end position="57"/>
    </location>
</feature>
<dbReference type="Gene3D" id="1.10.3730.20">
    <property type="match status" value="1"/>
</dbReference>
<dbReference type="EMBL" id="FZOY01000002">
    <property type="protein sequence ID" value="SNS48806.1"/>
    <property type="molecule type" value="Genomic_DNA"/>
</dbReference>
<evidence type="ECO:0000259" key="2">
    <source>
        <dbReference type="Pfam" id="PF00892"/>
    </source>
</evidence>
<gene>
    <name evidence="3" type="ORF">SAMN05421757_102361</name>
</gene>
<reference evidence="3 4" key="1">
    <citation type="submission" date="2017-06" db="EMBL/GenBank/DDBJ databases">
        <authorList>
            <person name="Kim H.J."/>
            <person name="Triplett B.A."/>
        </authorList>
    </citation>
    <scope>NUCLEOTIDE SEQUENCE [LARGE SCALE GENOMIC DNA]</scope>
    <source>
        <strain evidence="3 4">DSM 29339</strain>
    </source>
</reference>
<dbReference type="AlphaFoldDB" id="A0A239EVV6"/>
<dbReference type="InterPro" id="IPR037185">
    <property type="entry name" value="EmrE-like"/>
</dbReference>
<protein>
    <submittedName>
        <fullName evidence="3">EamA-like transporter family protein</fullName>
    </submittedName>
</protein>
<evidence type="ECO:0000313" key="4">
    <source>
        <dbReference type="Proteomes" id="UP000198426"/>
    </source>
</evidence>
<feature type="transmembrane region" description="Helical" evidence="1">
    <location>
        <begin position="161"/>
        <end position="178"/>
    </location>
</feature>
<dbReference type="GO" id="GO:0016020">
    <property type="term" value="C:membrane"/>
    <property type="evidence" value="ECO:0007669"/>
    <property type="project" value="InterPro"/>
</dbReference>
<evidence type="ECO:0000256" key="1">
    <source>
        <dbReference type="SAM" id="Phobius"/>
    </source>
</evidence>
<keyword evidence="1" id="KW-0812">Transmembrane</keyword>
<feature type="transmembrane region" description="Helical" evidence="1">
    <location>
        <begin position="255"/>
        <end position="277"/>
    </location>
</feature>
<evidence type="ECO:0000313" key="3">
    <source>
        <dbReference type="EMBL" id="SNS48806.1"/>
    </source>
</evidence>
<feature type="transmembrane region" description="Helical" evidence="1">
    <location>
        <begin position="190"/>
        <end position="215"/>
    </location>
</feature>